<keyword evidence="2" id="KW-0238">DNA-binding</keyword>
<accession>A0A507QXP8</accession>
<dbReference type="STRING" id="5098.A0A507QXP8"/>
<dbReference type="PANTHER" id="PTHR47840">
    <property type="entry name" value="ZN(II)2CYS6 TRANSCRIPTION FACTOR (EUROFUNG)-RELATED"/>
    <property type="match status" value="1"/>
</dbReference>
<dbReference type="GO" id="GO:0008270">
    <property type="term" value="F:zinc ion binding"/>
    <property type="evidence" value="ECO:0007669"/>
    <property type="project" value="InterPro"/>
</dbReference>
<comment type="caution">
    <text evidence="7">The sequence shown here is derived from an EMBL/GenBank/DDBJ whole genome shotgun (WGS) entry which is preliminary data.</text>
</comment>
<dbReference type="GO" id="GO:0003677">
    <property type="term" value="F:DNA binding"/>
    <property type="evidence" value="ECO:0007669"/>
    <property type="project" value="UniProtKB-KW"/>
</dbReference>
<dbReference type="Gene3D" id="4.10.240.10">
    <property type="entry name" value="Zn(2)-C6 fungal-type DNA-binding domain"/>
    <property type="match status" value="1"/>
</dbReference>
<dbReference type="Proteomes" id="UP000319663">
    <property type="component" value="Unassembled WGS sequence"/>
</dbReference>
<gene>
    <name evidence="7" type="ORF">MPDQ_005879</name>
</gene>
<dbReference type="PANTHER" id="PTHR47840:SF3">
    <property type="entry name" value="ZN(II)2CYS6 TRANSCRIPTION FACTOR (EUROFUNG)"/>
    <property type="match status" value="1"/>
</dbReference>
<dbReference type="PROSITE" id="PS50048">
    <property type="entry name" value="ZN2_CY6_FUNGAL_2"/>
    <property type="match status" value="1"/>
</dbReference>
<keyword evidence="1" id="KW-0805">Transcription regulation</keyword>
<organism evidence="7 8">
    <name type="scientific">Monascus purpureus</name>
    <name type="common">Red mold</name>
    <name type="synonym">Monascus anka</name>
    <dbReference type="NCBI Taxonomy" id="5098"/>
    <lineage>
        <taxon>Eukaryota</taxon>
        <taxon>Fungi</taxon>
        <taxon>Dikarya</taxon>
        <taxon>Ascomycota</taxon>
        <taxon>Pezizomycotina</taxon>
        <taxon>Eurotiomycetes</taxon>
        <taxon>Eurotiomycetidae</taxon>
        <taxon>Eurotiales</taxon>
        <taxon>Aspergillaceae</taxon>
        <taxon>Monascus</taxon>
    </lineage>
</organism>
<evidence type="ECO:0000256" key="4">
    <source>
        <dbReference type="ARBA" id="ARBA00023242"/>
    </source>
</evidence>
<evidence type="ECO:0000256" key="5">
    <source>
        <dbReference type="SAM" id="MobiDB-lite"/>
    </source>
</evidence>
<protein>
    <recommendedName>
        <fullName evidence="6">Zn(2)-C6 fungal-type domain-containing protein</fullName>
    </recommendedName>
</protein>
<evidence type="ECO:0000313" key="7">
    <source>
        <dbReference type="EMBL" id="TQB73383.1"/>
    </source>
</evidence>
<evidence type="ECO:0000256" key="1">
    <source>
        <dbReference type="ARBA" id="ARBA00023015"/>
    </source>
</evidence>
<dbReference type="InterPro" id="IPR001138">
    <property type="entry name" value="Zn2Cys6_DnaBD"/>
</dbReference>
<sequence length="705" mass="79865">MPKEEPRGVRKGTKSCTECRRRKVRCIRLAEDAESCRQCEERGLACIAQTQSHGRSQRERLPSRYRIAQLESQVAGLSRAVHGIERELGHRPTQILEPRGNLGASASEDDDDDDGSSSSEVLVAEQPSHLRSLFQNDWLSLDSHQQAQQLQGRRARASARLLDDARRALQQLIPSKDEISHMVNSAWAFLPLVRHMFPDPYGVVSEQELLESYEGMCKPDVDAIRLASWLLVTALTALQTSPERGYSRDELKRRYRRRLYFSRIVCNTVQSTILSHDRLMGTVQALGLAASFLPLQLAQGNIQKAWIQLRHTIAIAELVGLPRAFHAVQLNKTAGADGDETQHHKAQLWQSFCNADRLLAMIINLPPETSRYQCVLQTFAAEDILTPRVYLSHLMEIAARIPYLDNVNAGRPSSPLELTRELRQLSSQTPKSWWTGDTEQISPRHMVQFIHHCVMMRVNLPFAMRQGSNEESIYSRLACMEACELLAKRYQVIRRSLPPGVFVSRLLDLHVFTATVILLLISHSPTPMDCFNLRIDKPKIDDIVRGVLRVMTERSNNTTGSDFARKGAATLQSLTRLLQQDDATAYAQNLTLTIPLLGRVHIRRNLHPPQITGTDDTQSFQTSEPAHWKSDMQFVPQNGQLPFNTNSQIPATLEDQEGQRLESYLSWSIEDTYENLLQDALMADNFDQLVTGENDYFYNGFSFSC</sequence>
<keyword evidence="8" id="KW-1185">Reference proteome</keyword>
<name>A0A507QXP8_MONPU</name>
<dbReference type="SUPFAM" id="SSF57701">
    <property type="entry name" value="Zn2/Cys6 DNA-binding domain"/>
    <property type="match status" value="1"/>
</dbReference>
<dbReference type="OrthoDB" id="6509908at2759"/>
<evidence type="ECO:0000259" key="6">
    <source>
        <dbReference type="PROSITE" id="PS50048"/>
    </source>
</evidence>
<keyword evidence="4" id="KW-0539">Nucleus</keyword>
<keyword evidence="3" id="KW-0804">Transcription</keyword>
<dbReference type="Pfam" id="PF00172">
    <property type="entry name" value="Zn_clus"/>
    <property type="match status" value="1"/>
</dbReference>
<dbReference type="GO" id="GO:0000981">
    <property type="term" value="F:DNA-binding transcription factor activity, RNA polymerase II-specific"/>
    <property type="evidence" value="ECO:0007669"/>
    <property type="project" value="InterPro"/>
</dbReference>
<evidence type="ECO:0000256" key="3">
    <source>
        <dbReference type="ARBA" id="ARBA00023163"/>
    </source>
</evidence>
<dbReference type="EMBL" id="VIFY01000045">
    <property type="protein sequence ID" value="TQB73383.1"/>
    <property type="molecule type" value="Genomic_DNA"/>
</dbReference>
<dbReference type="CDD" id="cd12148">
    <property type="entry name" value="fungal_TF_MHR"/>
    <property type="match status" value="1"/>
</dbReference>
<dbReference type="CDD" id="cd00067">
    <property type="entry name" value="GAL4"/>
    <property type="match status" value="1"/>
</dbReference>
<proteinExistence type="predicted"/>
<evidence type="ECO:0000313" key="8">
    <source>
        <dbReference type="Proteomes" id="UP000319663"/>
    </source>
</evidence>
<evidence type="ECO:0000256" key="2">
    <source>
        <dbReference type="ARBA" id="ARBA00023125"/>
    </source>
</evidence>
<dbReference type="AlphaFoldDB" id="A0A507QXP8"/>
<feature type="region of interest" description="Disordered" evidence="5">
    <location>
        <begin position="88"/>
        <end position="122"/>
    </location>
</feature>
<dbReference type="InterPro" id="IPR036864">
    <property type="entry name" value="Zn2-C6_fun-type_DNA-bd_sf"/>
</dbReference>
<dbReference type="PROSITE" id="PS00463">
    <property type="entry name" value="ZN2_CY6_FUNGAL_1"/>
    <property type="match status" value="1"/>
</dbReference>
<dbReference type="SMART" id="SM00066">
    <property type="entry name" value="GAL4"/>
    <property type="match status" value="1"/>
</dbReference>
<feature type="domain" description="Zn(2)-C6 fungal-type" evidence="6">
    <location>
        <begin position="15"/>
        <end position="48"/>
    </location>
</feature>
<reference evidence="7 8" key="1">
    <citation type="submission" date="2019-06" db="EMBL/GenBank/DDBJ databases">
        <title>Wine fermentation using esterase from Monascus purpureus.</title>
        <authorList>
            <person name="Geng C."/>
            <person name="Zhang Y."/>
        </authorList>
    </citation>
    <scope>NUCLEOTIDE SEQUENCE [LARGE SCALE GENOMIC DNA]</scope>
    <source>
        <strain evidence="7">HQ1</strain>
    </source>
</reference>